<gene>
    <name evidence="1" type="ORF">FCALED_LOCUS12795</name>
</gene>
<sequence length="111" mass="12876">MTKDKNYDVSLVSVGTIDSELHFGPFSYEWWIVCNQEMEFLVPIRLHMKVVTHLSGHDFILTVVKGNREHFEQPGYICTCESFYTTEPSISSSNAISTVYQQMFHTKTRFS</sequence>
<proteinExistence type="predicted"/>
<organism evidence="1 2">
    <name type="scientific">Funneliformis caledonium</name>
    <dbReference type="NCBI Taxonomy" id="1117310"/>
    <lineage>
        <taxon>Eukaryota</taxon>
        <taxon>Fungi</taxon>
        <taxon>Fungi incertae sedis</taxon>
        <taxon>Mucoromycota</taxon>
        <taxon>Glomeromycotina</taxon>
        <taxon>Glomeromycetes</taxon>
        <taxon>Glomerales</taxon>
        <taxon>Glomeraceae</taxon>
        <taxon>Funneliformis</taxon>
    </lineage>
</organism>
<evidence type="ECO:0000313" key="1">
    <source>
        <dbReference type="EMBL" id="CAG8687776.1"/>
    </source>
</evidence>
<evidence type="ECO:0000313" key="2">
    <source>
        <dbReference type="Proteomes" id="UP000789570"/>
    </source>
</evidence>
<accession>A0A9N9EPL3</accession>
<dbReference type="AlphaFoldDB" id="A0A9N9EPL3"/>
<dbReference type="Proteomes" id="UP000789570">
    <property type="component" value="Unassembled WGS sequence"/>
</dbReference>
<reference evidence="1" key="1">
    <citation type="submission" date="2021-06" db="EMBL/GenBank/DDBJ databases">
        <authorList>
            <person name="Kallberg Y."/>
            <person name="Tangrot J."/>
            <person name="Rosling A."/>
        </authorList>
    </citation>
    <scope>NUCLEOTIDE SEQUENCE</scope>
    <source>
        <strain evidence="1">UK204</strain>
    </source>
</reference>
<dbReference type="OrthoDB" id="2366036at2759"/>
<feature type="non-terminal residue" evidence="1">
    <location>
        <position position="111"/>
    </location>
</feature>
<dbReference type="EMBL" id="CAJVPQ010006638">
    <property type="protein sequence ID" value="CAG8687776.1"/>
    <property type="molecule type" value="Genomic_DNA"/>
</dbReference>
<comment type="caution">
    <text evidence="1">The sequence shown here is derived from an EMBL/GenBank/DDBJ whole genome shotgun (WGS) entry which is preliminary data.</text>
</comment>
<keyword evidence="2" id="KW-1185">Reference proteome</keyword>
<name>A0A9N9EPL3_9GLOM</name>
<protein>
    <submittedName>
        <fullName evidence="1">17573_t:CDS:1</fullName>
    </submittedName>
</protein>